<protein>
    <submittedName>
        <fullName evidence="2">TerB family tellurite resistance protein</fullName>
    </submittedName>
</protein>
<keyword evidence="3" id="KW-1185">Reference proteome</keyword>
<dbReference type="EMBL" id="CP118166">
    <property type="protein sequence ID" value="WDI31636.1"/>
    <property type="molecule type" value="Genomic_DNA"/>
</dbReference>
<evidence type="ECO:0000313" key="3">
    <source>
        <dbReference type="Proteomes" id="UP001214043"/>
    </source>
</evidence>
<dbReference type="InterPro" id="IPR029024">
    <property type="entry name" value="TerB-like"/>
</dbReference>
<organism evidence="2 3">
    <name type="scientific">Hyphococcus flavus</name>
    <dbReference type="NCBI Taxonomy" id="1866326"/>
    <lineage>
        <taxon>Bacteria</taxon>
        <taxon>Pseudomonadati</taxon>
        <taxon>Pseudomonadota</taxon>
        <taxon>Alphaproteobacteria</taxon>
        <taxon>Parvularculales</taxon>
        <taxon>Parvularculaceae</taxon>
        <taxon>Hyphococcus</taxon>
    </lineage>
</organism>
<sequence>MLDKLFDRFKQQTPSDEAQEIDALQLAFAALLVEAARADEIYAQHEIEIIDRALMNKFSIDAGSAAALRTKAEAVQENANDIQRFTRVAKEMSEDEKISLLEEIWEIILSDGDRDSFEDTLVRRICGLIYVDDRESGQARQRVEARLKR</sequence>
<dbReference type="KEGG" id="hfl:PUV54_00315"/>
<accession>A0AAE9ZC50</accession>
<dbReference type="Pfam" id="PF05099">
    <property type="entry name" value="TerB"/>
    <property type="match status" value="1"/>
</dbReference>
<reference evidence="2" key="1">
    <citation type="submission" date="2023-02" db="EMBL/GenBank/DDBJ databases">
        <title>Genome sequence of Hyphococcus flavus.</title>
        <authorList>
            <person name="Rong J.-C."/>
            <person name="Zhao Q."/>
            <person name="Yi M."/>
            <person name="Wu J.-Y."/>
        </authorList>
    </citation>
    <scope>NUCLEOTIDE SEQUENCE</scope>
    <source>
        <strain evidence="2">MCCC 1K03223</strain>
    </source>
</reference>
<dbReference type="SUPFAM" id="SSF158682">
    <property type="entry name" value="TerB-like"/>
    <property type="match status" value="1"/>
</dbReference>
<dbReference type="Gene3D" id="1.10.3680.10">
    <property type="entry name" value="TerB-like"/>
    <property type="match status" value="1"/>
</dbReference>
<evidence type="ECO:0000259" key="1">
    <source>
        <dbReference type="Pfam" id="PF05099"/>
    </source>
</evidence>
<name>A0AAE9ZC50_9PROT</name>
<dbReference type="CDD" id="cd07313">
    <property type="entry name" value="terB_like_2"/>
    <property type="match status" value="1"/>
</dbReference>
<feature type="domain" description="Co-chaperone DjlA N-terminal" evidence="1">
    <location>
        <begin position="25"/>
        <end position="141"/>
    </location>
</feature>
<dbReference type="InterPro" id="IPR007791">
    <property type="entry name" value="DjlA_N"/>
</dbReference>
<dbReference type="Proteomes" id="UP001214043">
    <property type="component" value="Chromosome"/>
</dbReference>
<gene>
    <name evidence="2" type="ORF">PUV54_00315</name>
</gene>
<evidence type="ECO:0000313" key="2">
    <source>
        <dbReference type="EMBL" id="WDI31636.1"/>
    </source>
</evidence>
<dbReference type="RefSeq" id="WP_274493523.1">
    <property type="nucleotide sequence ID" value="NZ_CP118166.1"/>
</dbReference>
<proteinExistence type="predicted"/>
<dbReference type="AlphaFoldDB" id="A0AAE9ZC50"/>